<evidence type="ECO:0000313" key="5">
    <source>
        <dbReference type="Proteomes" id="UP000294749"/>
    </source>
</evidence>
<dbReference type="Gene3D" id="3.30.9.10">
    <property type="entry name" value="D-Amino Acid Oxidase, subunit A, domain 2"/>
    <property type="match status" value="1"/>
</dbReference>
<dbReference type="OrthoDB" id="9772081at2"/>
<dbReference type="GO" id="GO:0005737">
    <property type="term" value="C:cytoplasm"/>
    <property type="evidence" value="ECO:0007669"/>
    <property type="project" value="TreeGrafter"/>
</dbReference>
<comment type="caution">
    <text evidence="4">The sequence shown here is derived from an EMBL/GenBank/DDBJ whole genome shotgun (WGS) entry which is preliminary data.</text>
</comment>
<accession>A0A4R7K3X3</accession>
<feature type="transmembrane region" description="Helical" evidence="2">
    <location>
        <begin position="7"/>
        <end position="25"/>
    </location>
</feature>
<evidence type="ECO:0000256" key="2">
    <source>
        <dbReference type="SAM" id="Phobius"/>
    </source>
</evidence>
<dbReference type="InterPro" id="IPR036188">
    <property type="entry name" value="FAD/NAD-bd_sf"/>
</dbReference>
<evidence type="ECO:0000259" key="3">
    <source>
        <dbReference type="Pfam" id="PF01266"/>
    </source>
</evidence>
<gene>
    <name evidence="4" type="ORF">CLV90_2700</name>
</gene>
<keyword evidence="1" id="KW-0560">Oxidoreductase</keyword>
<sequence length="422" mass="47865">MIHEKQTIAICGAGIAGVATAYYILKERKDCNVILIDKNQPLSFTTSKSGENFRDYWPEKNMRQFVSDSIELMKELKTEYGVDSFEMKNSGYNFISHDIDNPIFGSGDKENSTSYLEEYTNKAKIQKDFPYFDQKIEKVVRIKNAGKIDVYDLGTLLLKEAKKMGLELVDGEISNIGKSADKFKVVLDSKQSVDADKVVIASGPFLNTIANMFGFQFPISNTLQRKFIIPDPNKIIPKDMPFTIYADKQYLDWSEDELEFFKSDEKYTWLLNEFPGGLHIKPETEGIKLGWAFQTEKSEPSFEIPSFEFFPQVVLKGASRFIPELSAYENNIPTPLIEYAGYYTRTKENWPLIGQTEVDNVYVVGALAGYGTMSACAAGKLCASYIFDKLDLPEYAANFNPLRYEKEEIVKVMNALDSDGQL</sequence>
<dbReference type="Proteomes" id="UP000294749">
    <property type="component" value="Unassembled WGS sequence"/>
</dbReference>
<keyword evidence="2" id="KW-0472">Membrane</keyword>
<proteinExistence type="predicted"/>
<evidence type="ECO:0000313" key="4">
    <source>
        <dbReference type="EMBL" id="TDT45610.1"/>
    </source>
</evidence>
<dbReference type="EMBL" id="SOAY01000011">
    <property type="protein sequence ID" value="TDT45610.1"/>
    <property type="molecule type" value="Genomic_DNA"/>
</dbReference>
<feature type="domain" description="FAD dependent oxidoreductase" evidence="3">
    <location>
        <begin position="8"/>
        <end position="383"/>
    </location>
</feature>
<dbReference type="SUPFAM" id="SSF51905">
    <property type="entry name" value="FAD/NAD(P)-binding domain"/>
    <property type="match status" value="1"/>
</dbReference>
<keyword evidence="5" id="KW-1185">Reference proteome</keyword>
<evidence type="ECO:0000256" key="1">
    <source>
        <dbReference type="ARBA" id="ARBA00023002"/>
    </source>
</evidence>
<dbReference type="Pfam" id="PF01266">
    <property type="entry name" value="DAO"/>
    <property type="match status" value="1"/>
</dbReference>
<reference evidence="4 5" key="1">
    <citation type="submission" date="2019-03" db="EMBL/GenBank/DDBJ databases">
        <title>Genomic Encyclopedia of Archaeal and Bacterial Type Strains, Phase II (KMG-II): from individual species to whole genera.</title>
        <authorList>
            <person name="Goeker M."/>
        </authorList>
    </citation>
    <scope>NUCLEOTIDE SEQUENCE [LARGE SCALE GENOMIC DNA]</scope>
    <source>
        <strain evidence="4 5">DSM 25233</strain>
    </source>
</reference>
<dbReference type="PANTHER" id="PTHR13847:SF287">
    <property type="entry name" value="FAD-DEPENDENT OXIDOREDUCTASE DOMAIN-CONTAINING PROTEIN 1"/>
    <property type="match status" value="1"/>
</dbReference>
<protein>
    <submittedName>
        <fullName evidence="4">Glycine/D-amino acid oxidase-like deaminating enzyme</fullName>
    </submittedName>
</protein>
<dbReference type="Gene3D" id="3.50.50.60">
    <property type="entry name" value="FAD/NAD(P)-binding domain"/>
    <property type="match status" value="1"/>
</dbReference>
<dbReference type="PANTHER" id="PTHR13847">
    <property type="entry name" value="SARCOSINE DEHYDROGENASE-RELATED"/>
    <property type="match status" value="1"/>
</dbReference>
<dbReference type="RefSeq" id="WP_133687929.1">
    <property type="nucleotide sequence ID" value="NZ_SOAY01000011.1"/>
</dbReference>
<organism evidence="4 5">
    <name type="scientific">Maribacter spongiicola</name>
    <dbReference type="NCBI Taxonomy" id="1206753"/>
    <lineage>
        <taxon>Bacteria</taxon>
        <taxon>Pseudomonadati</taxon>
        <taxon>Bacteroidota</taxon>
        <taxon>Flavobacteriia</taxon>
        <taxon>Flavobacteriales</taxon>
        <taxon>Flavobacteriaceae</taxon>
        <taxon>Maribacter</taxon>
    </lineage>
</organism>
<dbReference type="GO" id="GO:0016491">
    <property type="term" value="F:oxidoreductase activity"/>
    <property type="evidence" value="ECO:0007669"/>
    <property type="project" value="UniProtKB-KW"/>
</dbReference>
<name>A0A4R7K3X3_9FLAO</name>
<dbReference type="AlphaFoldDB" id="A0A4R7K3X3"/>
<keyword evidence="2" id="KW-0812">Transmembrane</keyword>
<dbReference type="InterPro" id="IPR006076">
    <property type="entry name" value="FAD-dep_OxRdtase"/>
</dbReference>
<keyword evidence="2" id="KW-1133">Transmembrane helix</keyword>